<organism evidence="2 3">
    <name type="scientific">Romboutsia maritimum</name>
    <dbReference type="NCBI Taxonomy" id="2020948"/>
    <lineage>
        <taxon>Bacteria</taxon>
        <taxon>Bacillati</taxon>
        <taxon>Bacillota</taxon>
        <taxon>Clostridia</taxon>
        <taxon>Peptostreptococcales</taxon>
        <taxon>Peptostreptococcaceae</taxon>
        <taxon>Romboutsia</taxon>
    </lineage>
</organism>
<evidence type="ECO:0000313" key="3">
    <source>
        <dbReference type="Proteomes" id="UP000243494"/>
    </source>
</evidence>
<name>A0A371IRR4_9FIRM</name>
<gene>
    <name evidence="2" type="ORF">CHF27_009440</name>
</gene>
<accession>A0A371IRR4</accession>
<reference evidence="2 3" key="1">
    <citation type="journal article" date="2017" name="Genome Announc.">
        <title>Draft Genome Sequence of Romboutsia maritimum sp. nov. Strain CCRI-22766(T), Isolated from Coastal Estuarine Mud.</title>
        <authorList>
            <person name="Maheux A.F."/>
            <person name="Boudreau D.K."/>
            <person name="Berube E."/>
            <person name="Boissinot M."/>
            <person name="Raymond F."/>
            <person name="Brodeur S."/>
            <person name="Corbeil J."/>
            <person name="Brightwell G."/>
            <person name="Broda D."/>
            <person name="Omar R.F."/>
            <person name="Bergeron M.G."/>
        </authorList>
    </citation>
    <scope>NUCLEOTIDE SEQUENCE [LARGE SCALE GENOMIC DNA]</scope>
    <source>
        <strain evidence="2 3">CCRI-22766</strain>
    </source>
</reference>
<evidence type="ECO:0000313" key="2">
    <source>
        <dbReference type="EMBL" id="RDY23163.1"/>
    </source>
</evidence>
<evidence type="ECO:0000256" key="1">
    <source>
        <dbReference type="SAM" id="SignalP"/>
    </source>
</evidence>
<dbReference type="Proteomes" id="UP000243494">
    <property type="component" value="Unassembled WGS sequence"/>
</dbReference>
<keyword evidence="1" id="KW-0732">Signal</keyword>
<comment type="caution">
    <text evidence="2">The sequence shown here is derived from an EMBL/GenBank/DDBJ whole genome shotgun (WGS) entry which is preliminary data.</text>
</comment>
<sequence>MRKSFWSKIIICTVLICCVATCTNSYTQSKQDYISPSLKNVKGYNELKKNLDEIKRIRKNIYTIDINTTDTEPKLKSTKERLNYHLLELKAVKNNLTKFKGVYSNSKDDILFAEQLSFIACSYELSLNQQLNLVEDLISEKTEANKLFFSDNIAHIYYYITLGDQMISYIDSYYVLRK</sequence>
<dbReference type="AlphaFoldDB" id="A0A371IRR4"/>
<dbReference type="EMBL" id="NOJZ02000017">
    <property type="protein sequence ID" value="RDY23163.1"/>
    <property type="molecule type" value="Genomic_DNA"/>
</dbReference>
<proteinExistence type="predicted"/>
<feature type="chain" id="PRO_5017026486" description="Lipoprotein" evidence="1">
    <location>
        <begin position="28"/>
        <end position="178"/>
    </location>
</feature>
<evidence type="ECO:0008006" key="4">
    <source>
        <dbReference type="Google" id="ProtNLM"/>
    </source>
</evidence>
<dbReference type="RefSeq" id="WP_095404498.1">
    <property type="nucleotide sequence ID" value="NZ_NOJZ02000017.1"/>
</dbReference>
<protein>
    <recommendedName>
        <fullName evidence="4">Lipoprotein</fullName>
    </recommendedName>
</protein>
<feature type="signal peptide" evidence="1">
    <location>
        <begin position="1"/>
        <end position="27"/>
    </location>
</feature>
<keyword evidence="3" id="KW-1185">Reference proteome</keyword>
<dbReference type="OrthoDB" id="1904693at2"/>